<accession>M6VLF5</accession>
<organism evidence="1 2">
    <name type="scientific">Leptospira noguchii</name>
    <dbReference type="NCBI Taxonomy" id="28182"/>
    <lineage>
        <taxon>Bacteria</taxon>
        <taxon>Pseudomonadati</taxon>
        <taxon>Spirochaetota</taxon>
        <taxon>Spirochaetia</taxon>
        <taxon>Leptospirales</taxon>
        <taxon>Leptospiraceae</taxon>
        <taxon>Leptospira</taxon>
    </lineage>
</organism>
<dbReference type="AlphaFoldDB" id="M6VLF5"/>
<dbReference type="EMBL" id="AKWD02000033">
    <property type="protein sequence ID" value="EMO53909.1"/>
    <property type="molecule type" value="Genomic_DNA"/>
</dbReference>
<dbReference type="Proteomes" id="UP000012112">
    <property type="component" value="Unassembled WGS sequence"/>
</dbReference>
<dbReference type="RefSeq" id="WP_002178208.1">
    <property type="nucleotide sequence ID" value="NZ_AKWD02000033.1"/>
</dbReference>
<proteinExistence type="predicted"/>
<evidence type="ECO:0000313" key="1">
    <source>
        <dbReference type="EMBL" id="EMO53909.1"/>
    </source>
</evidence>
<comment type="caution">
    <text evidence="1">The sequence shown here is derived from an EMBL/GenBank/DDBJ whole genome shotgun (WGS) entry which is preliminary data.</text>
</comment>
<reference evidence="1 2" key="1">
    <citation type="submission" date="2013-01" db="EMBL/GenBank/DDBJ databases">
        <authorList>
            <person name="Harkins D.M."/>
            <person name="Durkin A.S."/>
            <person name="Brinkac L.M."/>
            <person name="Haft D.H."/>
            <person name="Selengut J.D."/>
            <person name="Sanka R."/>
            <person name="DePew J."/>
            <person name="Purushe J."/>
            <person name="Matthias M.A."/>
            <person name="Vinetz J.M."/>
            <person name="Sutton G.G."/>
            <person name="Nierman W.C."/>
            <person name="Fouts D.E."/>
        </authorList>
    </citation>
    <scope>NUCLEOTIDE SEQUENCE [LARGE SCALE GENOMIC DNA]</scope>
    <source>
        <strain evidence="1 2">HAI1536</strain>
    </source>
</reference>
<protein>
    <submittedName>
        <fullName evidence="1">Uncharacterized protein</fullName>
    </submittedName>
</protein>
<sequence>MSNAVLQRDTVNINPTLIKHVYFSKTPICAAAFLPQSHMRVYNAILSYQGGMDSWTGTIEMILKRVNGFVWQGKVCKEIKPRRASQIIQDLKRWDWLEVKRSGYSKPNTYKATTPTDLLFQPEHSYDAAPVPRSQISLILTNEPSKTKTAKQCGTEIKASKKCDTDPRSKDAILIRAPGDATLYKELEKNNKELIQTTKSENEKQELTEVMNMSTAKNNEFKKDVFQTFTDWSKKYLSPTTVRIIDSVNSGERSIEDIPDNIKVLYNKFVNEEYPKLPRAS</sequence>
<gene>
    <name evidence="1" type="ORF">LEP1GSC172_3294</name>
</gene>
<name>M6VLF5_9LEPT</name>
<dbReference type="OrthoDB" id="4761285at2"/>
<evidence type="ECO:0000313" key="2">
    <source>
        <dbReference type="Proteomes" id="UP000012112"/>
    </source>
</evidence>